<accession>A0AAV3QB13</accession>
<protein>
    <recommendedName>
        <fullName evidence="6">Scarecrow-like protein 3</fullName>
    </recommendedName>
</protein>
<dbReference type="PROSITE" id="PS50985">
    <property type="entry name" value="GRAS"/>
    <property type="match status" value="1"/>
</dbReference>
<dbReference type="Pfam" id="PF03514">
    <property type="entry name" value="GRAS"/>
    <property type="match status" value="1"/>
</dbReference>
<dbReference type="Proteomes" id="UP001454036">
    <property type="component" value="Unassembled WGS sequence"/>
</dbReference>
<evidence type="ECO:0000313" key="5">
    <source>
        <dbReference type="Proteomes" id="UP001454036"/>
    </source>
</evidence>
<comment type="caution">
    <text evidence="3">Lacks conserved residue(s) required for the propagation of feature annotation.</text>
</comment>
<reference evidence="4 5" key="1">
    <citation type="submission" date="2024-01" db="EMBL/GenBank/DDBJ databases">
        <title>The complete chloroplast genome sequence of Lithospermum erythrorhizon: insights into the phylogenetic relationship among Boraginaceae species and the maternal lineages of purple gromwells.</title>
        <authorList>
            <person name="Okada T."/>
            <person name="Watanabe K."/>
        </authorList>
    </citation>
    <scope>NUCLEOTIDE SEQUENCE [LARGE SCALE GENOMIC DNA]</scope>
</reference>
<gene>
    <name evidence="4" type="ORF">LIER_16948</name>
</gene>
<proteinExistence type="inferred from homology"/>
<evidence type="ECO:0000256" key="1">
    <source>
        <dbReference type="ARBA" id="ARBA00023015"/>
    </source>
</evidence>
<dbReference type="PANTHER" id="PTHR31636">
    <property type="entry name" value="OSJNBA0084A10.13 PROTEIN-RELATED"/>
    <property type="match status" value="1"/>
</dbReference>
<sequence>MSSFSTSQEANVNLCLGLSSSQVDEVTIKPEERSVKLIQLLLTCATHASSGNLHRADLCLQQISQLSSISGDSMQRLAARFGAAFAVRLIKRWPGIYKGLSQSGLISTIDIDRGHLIFNQRLPYMGFAYSIINQTLIHSVSSDPFIHILDLGSGDPQLYIPFFQNLSNEDQEPPSLRITCVHSNKMMLENLGSILKKEAGIYGIRMEFNPINISLKNLTLNMLKASRGEALAVISIFSIHHLLAEDEVGANFVTRNTNGVQDCKQLSQFLKMLQSMSPKVVFLVEQESDHNLTRLVDRFVEGLQFYSALFDSIDATFKTMMDSSSSEQDRFVLEEMFGKEIENIVACEGVQRFERHERYEKWTIRFDQAGFKPVRLWFDVMKEAKKVVDSYGVSGYKIVNQKGRDLMICWHDRPIYAVSAWTCF</sequence>
<keyword evidence="2" id="KW-0804">Transcription</keyword>
<feature type="short sequence motif" description="VHIID" evidence="3">
    <location>
        <begin position="146"/>
        <end position="150"/>
    </location>
</feature>
<dbReference type="AlphaFoldDB" id="A0AAV3QB13"/>
<keyword evidence="5" id="KW-1185">Reference proteome</keyword>
<evidence type="ECO:0000256" key="3">
    <source>
        <dbReference type="PROSITE-ProRule" id="PRU01191"/>
    </source>
</evidence>
<evidence type="ECO:0008006" key="6">
    <source>
        <dbReference type="Google" id="ProtNLM"/>
    </source>
</evidence>
<evidence type="ECO:0000256" key="2">
    <source>
        <dbReference type="ARBA" id="ARBA00023163"/>
    </source>
</evidence>
<feature type="region of interest" description="SAW" evidence="3">
    <location>
        <begin position="346"/>
        <end position="422"/>
    </location>
</feature>
<organism evidence="4 5">
    <name type="scientific">Lithospermum erythrorhizon</name>
    <name type="common">Purple gromwell</name>
    <name type="synonym">Lithospermum officinale var. erythrorhizon</name>
    <dbReference type="NCBI Taxonomy" id="34254"/>
    <lineage>
        <taxon>Eukaryota</taxon>
        <taxon>Viridiplantae</taxon>
        <taxon>Streptophyta</taxon>
        <taxon>Embryophyta</taxon>
        <taxon>Tracheophyta</taxon>
        <taxon>Spermatophyta</taxon>
        <taxon>Magnoliopsida</taxon>
        <taxon>eudicotyledons</taxon>
        <taxon>Gunneridae</taxon>
        <taxon>Pentapetalae</taxon>
        <taxon>asterids</taxon>
        <taxon>lamiids</taxon>
        <taxon>Boraginales</taxon>
        <taxon>Boraginaceae</taxon>
        <taxon>Boraginoideae</taxon>
        <taxon>Lithospermeae</taxon>
        <taxon>Lithospermum</taxon>
    </lineage>
</organism>
<dbReference type="EMBL" id="BAABME010003868">
    <property type="protein sequence ID" value="GAA0160381.1"/>
    <property type="molecule type" value="Genomic_DNA"/>
</dbReference>
<comment type="caution">
    <text evidence="4">The sequence shown here is derived from an EMBL/GenBank/DDBJ whole genome shotgun (WGS) entry which is preliminary data.</text>
</comment>
<comment type="similarity">
    <text evidence="3">Belongs to the GRAS family.</text>
</comment>
<name>A0AAV3QB13_LITER</name>
<evidence type="ECO:0000313" key="4">
    <source>
        <dbReference type="EMBL" id="GAA0160381.1"/>
    </source>
</evidence>
<keyword evidence="1" id="KW-0805">Transcription regulation</keyword>
<dbReference type="InterPro" id="IPR005202">
    <property type="entry name" value="TF_GRAS"/>
</dbReference>